<evidence type="ECO:0000256" key="3">
    <source>
        <dbReference type="ARBA" id="ARBA00022679"/>
    </source>
</evidence>
<proteinExistence type="inferred from homology"/>
<evidence type="ECO:0000256" key="6">
    <source>
        <dbReference type="ARBA" id="ARBA00022840"/>
    </source>
</evidence>
<dbReference type="InterPro" id="IPR050445">
    <property type="entry name" value="Bact_polysacc_biosynth/exp"/>
</dbReference>
<organism evidence="10 11">
    <name type="scientific">Alicyclobacillus fastidiosus</name>
    <dbReference type="NCBI Taxonomy" id="392011"/>
    <lineage>
        <taxon>Bacteria</taxon>
        <taxon>Bacillati</taxon>
        <taxon>Bacillota</taxon>
        <taxon>Bacilli</taxon>
        <taxon>Bacillales</taxon>
        <taxon>Alicyclobacillaceae</taxon>
        <taxon>Alicyclobacillus</taxon>
    </lineage>
</organism>
<dbReference type="Gene3D" id="3.40.50.300">
    <property type="entry name" value="P-loop containing nucleotide triphosphate hydrolases"/>
    <property type="match status" value="1"/>
</dbReference>
<dbReference type="InterPro" id="IPR005702">
    <property type="entry name" value="Wzc-like_C"/>
</dbReference>
<keyword evidence="3 10" id="KW-0808">Transferase</keyword>
<protein>
    <recommendedName>
        <fullName evidence="2">non-specific protein-tyrosine kinase</fullName>
        <ecNumber evidence="2">2.7.10.2</ecNumber>
    </recommendedName>
</protein>
<comment type="caution">
    <text evidence="10">The sequence shown here is derived from an EMBL/GenBank/DDBJ whole genome shotgun (WGS) entry which is preliminary data.</text>
</comment>
<keyword evidence="7" id="KW-0829">Tyrosine-protein kinase</keyword>
<dbReference type="EC" id="2.7.10.2" evidence="2"/>
<evidence type="ECO:0000256" key="2">
    <source>
        <dbReference type="ARBA" id="ARBA00011903"/>
    </source>
</evidence>
<evidence type="ECO:0000313" key="10">
    <source>
        <dbReference type="EMBL" id="MFB5189213.1"/>
    </source>
</evidence>
<evidence type="ECO:0000256" key="5">
    <source>
        <dbReference type="ARBA" id="ARBA00022777"/>
    </source>
</evidence>
<evidence type="ECO:0000256" key="1">
    <source>
        <dbReference type="ARBA" id="ARBA00007316"/>
    </source>
</evidence>
<keyword evidence="6" id="KW-0067">ATP-binding</keyword>
<evidence type="ECO:0000313" key="11">
    <source>
        <dbReference type="Proteomes" id="UP001579974"/>
    </source>
</evidence>
<dbReference type="SUPFAM" id="SSF52540">
    <property type="entry name" value="P-loop containing nucleoside triphosphate hydrolases"/>
    <property type="match status" value="1"/>
</dbReference>
<dbReference type="RefSeq" id="WP_275472643.1">
    <property type="nucleotide sequence ID" value="NZ_CP162940.1"/>
</dbReference>
<evidence type="ECO:0000256" key="4">
    <source>
        <dbReference type="ARBA" id="ARBA00022741"/>
    </source>
</evidence>
<dbReference type="PANTHER" id="PTHR32309">
    <property type="entry name" value="TYROSINE-PROTEIN KINASE"/>
    <property type="match status" value="1"/>
</dbReference>
<evidence type="ECO:0000256" key="8">
    <source>
        <dbReference type="ARBA" id="ARBA00051245"/>
    </source>
</evidence>
<evidence type="ECO:0000259" key="9">
    <source>
        <dbReference type="Pfam" id="PF13614"/>
    </source>
</evidence>
<dbReference type="CDD" id="cd05387">
    <property type="entry name" value="BY-kinase"/>
    <property type="match status" value="1"/>
</dbReference>
<reference evidence="10 11" key="1">
    <citation type="journal article" date="2024" name="Int. J. Mol. Sci.">
        <title>Exploration of Alicyclobacillus spp. Genome in Search of Antibiotic Resistance.</title>
        <authorList>
            <person name="Bucka-Kolendo J."/>
            <person name="Kiousi D.E."/>
            <person name="Dekowska A."/>
            <person name="Mikolajczuk-Szczyrba A."/>
            <person name="Karadedos D.M."/>
            <person name="Michael P."/>
            <person name="Galanis A."/>
            <person name="Sokolowska B."/>
        </authorList>
    </citation>
    <scope>NUCLEOTIDE SEQUENCE [LARGE SCALE GENOMIC DNA]</scope>
    <source>
        <strain evidence="10 11">KKP 3000</strain>
    </source>
</reference>
<dbReference type="InterPro" id="IPR025669">
    <property type="entry name" value="AAA_dom"/>
</dbReference>
<dbReference type="NCBIfam" id="TIGR01007">
    <property type="entry name" value="eps_fam"/>
    <property type="match status" value="1"/>
</dbReference>
<feature type="domain" description="AAA" evidence="9">
    <location>
        <begin position="40"/>
        <end position="170"/>
    </location>
</feature>
<comment type="catalytic activity">
    <reaction evidence="8">
        <text>L-tyrosyl-[protein] + ATP = O-phospho-L-tyrosyl-[protein] + ADP + H(+)</text>
        <dbReference type="Rhea" id="RHEA:10596"/>
        <dbReference type="Rhea" id="RHEA-COMP:10136"/>
        <dbReference type="Rhea" id="RHEA-COMP:20101"/>
        <dbReference type="ChEBI" id="CHEBI:15378"/>
        <dbReference type="ChEBI" id="CHEBI:30616"/>
        <dbReference type="ChEBI" id="CHEBI:46858"/>
        <dbReference type="ChEBI" id="CHEBI:61978"/>
        <dbReference type="ChEBI" id="CHEBI:456216"/>
        <dbReference type="EC" id="2.7.10.2"/>
    </reaction>
</comment>
<dbReference type="InterPro" id="IPR027417">
    <property type="entry name" value="P-loop_NTPase"/>
</dbReference>
<dbReference type="Pfam" id="PF13614">
    <property type="entry name" value="AAA_31"/>
    <property type="match status" value="1"/>
</dbReference>
<name>A0ABV5AAJ7_9BACL</name>
<dbReference type="Proteomes" id="UP001579974">
    <property type="component" value="Unassembled WGS sequence"/>
</dbReference>
<sequence>MAARRRRKSHTSRNVSSSVTESYQTIGANMFLGGDNLDSNVILVTSATSGEGKTSTVYHLGIVAAQTGRNVLVVDANLRRPQLHQMFYIENDIGLSGIVGGEKWSECIIKSETPRLYLMPSGPAHENPNMILYSREFTNFLEHCCRQFDLVIIDSPPVLEVSDAIILAPSVGGIVFVIDGKRTSRASARRAISALRHVNGRIIGGVLNRKPKGQYDYHIETLGELQPIERRS</sequence>
<keyword evidence="4" id="KW-0547">Nucleotide-binding</keyword>
<keyword evidence="5 10" id="KW-0418">Kinase</keyword>
<comment type="similarity">
    <text evidence="1">Belongs to the CpsD/CapB family.</text>
</comment>
<evidence type="ECO:0000256" key="7">
    <source>
        <dbReference type="ARBA" id="ARBA00023137"/>
    </source>
</evidence>
<keyword evidence="11" id="KW-1185">Reference proteome</keyword>
<dbReference type="EMBL" id="JBDXSU010000002">
    <property type="protein sequence ID" value="MFB5189213.1"/>
    <property type="molecule type" value="Genomic_DNA"/>
</dbReference>
<accession>A0ABV5AAJ7</accession>
<dbReference type="PANTHER" id="PTHR32309:SF13">
    <property type="entry name" value="FERRIC ENTEROBACTIN TRANSPORT PROTEIN FEPE"/>
    <property type="match status" value="1"/>
</dbReference>
<dbReference type="GO" id="GO:0004715">
    <property type="term" value="F:non-membrane spanning protein tyrosine kinase activity"/>
    <property type="evidence" value="ECO:0007669"/>
    <property type="project" value="UniProtKB-EC"/>
</dbReference>
<gene>
    <name evidence="10" type="ORF">KKP3000_002212</name>
</gene>